<sequence length="535" mass="63002">MNEQEIFDSNRLAQEADAAARELMLKKYDVKSLDEFPPELLAHIFSFVGSKSSNPAPPDYINYINSKSMRDFHVKIDGTEPRERKRRTASTERKDWEYKKKQEYAVRNLMTLRRVCTAFENVINNEMVPGKHFDFVLIDVRLQGNRGGIKHGAPFSTKRKKPKNTDSRQVTFFKYGGNGSVIPATRLSRVRRFNELEFEHIQKFERIRDIRISDMVLNEELFETILRLDLTTARKIVFERIQGFDESINIKDHVKNFLNNVNTSARVYFNSEVFDPDTYLFEEGERVGREDEEEQMEWDSMSSESYSSDDSDDEANARRAEANRRRGELRGRRLEADLRRWEEEMRRERENDRIERDIRAIETMNVGRDITHHWMRIGKPKAEDFEFRRYRALQMINNALSSNEAAEKIEINWFNYATNYGVKNLSKRLINSYKSQMKSHAPIVQKAGKYHLNKLFKILAKNDEKGARSVVFHSKRLKKIVTSASDIGSEEQEQLVRCYVESEEQRKAMAGFSFMKKYKMKSRNYVGPARPPRRN</sequence>
<keyword evidence="3" id="KW-1185">Reference proteome</keyword>
<feature type="compositionally biased region" description="Basic and acidic residues" evidence="1">
    <location>
        <begin position="315"/>
        <end position="326"/>
    </location>
</feature>
<evidence type="ECO:0000256" key="1">
    <source>
        <dbReference type="SAM" id="MobiDB-lite"/>
    </source>
</evidence>
<dbReference type="eggNOG" id="KOG0120">
    <property type="taxonomic scope" value="Eukaryota"/>
</dbReference>
<dbReference type="HOGENOM" id="CLU_577755_0_0_1"/>
<gene>
    <name evidence="2" type="ORF">CAEBREN_24333</name>
</gene>
<protein>
    <submittedName>
        <fullName evidence="2">Uncharacterized protein</fullName>
    </submittedName>
</protein>
<organism evidence="3">
    <name type="scientific">Caenorhabditis brenneri</name>
    <name type="common">Nematode worm</name>
    <dbReference type="NCBI Taxonomy" id="135651"/>
    <lineage>
        <taxon>Eukaryota</taxon>
        <taxon>Metazoa</taxon>
        <taxon>Ecdysozoa</taxon>
        <taxon>Nematoda</taxon>
        <taxon>Chromadorea</taxon>
        <taxon>Rhabditida</taxon>
        <taxon>Rhabditina</taxon>
        <taxon>Rhabditomorpha</taxon>
        <taxon>Rhabditoidea</taxon>
        <taxon>Rhabditidae</taxon>
        <taxon>Peloderinae</taxon>
        <taxon>Caenorhabditis</taxon>
    </lineage>
</organism>
<reference evidence="3" key="1">
    <citation type="submission" date="2011-07" db="EMBL/GenBank/DDBJ databases">
        <authorList>
            <consortium name="Caenorhabditis brenneri Sequencing and Analysis Consortium"/>
            <person name="Wilson R.K."/>
        </authorList>
    </citation>
    <scope>NUCLEOTIDE SEQUENCE [LARGE SCALE GENOMIC DNA]</scope>
    <source>
        <strain evidence="3">PB2801</strain>
    </source>
</reference>
<proteinExistence type="predicted"/>
<dbReference type="InParanoid" id="G0NF91"/>
<name>G0NF91_CAEBE</name>
<feature type="region of interest" description="Disordered" evidence="1">
    <location>
        <begin position="286"/>
        <end position="326"/>
    </location>
</feature>
<evidence type="ECO:0000313" key="3">
    <source>
        <dbReference type="Proteomes" id="UP000008068"/>
    </source>
</evidence>
<evidence type="ECO:0000313" key="2">
    <source>
        <dbReference type="EMBL" id="EGT59208.1"/>
    </source>
</evidence>
<dbReference type="AlphaFoldDB" id="G0NF91"/>
<accession>G0NF91</accession>
<dbReference type="EMBL" id="GL379875">
    <property type="protein sequence ID" value="EGT59208.1"/>
    <property type="molecule type" value="Genomic_DNA"/>
</dbReference>
<dbReference type="Proteomes" id="UP000008068">
    <property type="component" value="Unassembled WGS sequence"/>
</dbReference>
<dbReference type="STRING" id="135651.G0NF91"/>
<dbReference type="OrthoDB" id="5874710at2759"/>